<organism evidence="2 3">
    <name type="scientific">Desulfovibrio gilichinskyi</name>
    <dbReference type="NCBI Taxonomy" id="1519643"/>
    <lineage>
        <taxon>Bacteria</taxon>
        <taxon>Pseudomonadati</taxon>
        <taxon>Thermodesulfobacteriota</taxon>
        <taxon>Desulfovibrionia</taxon>
        <taxon>Desulfovibrionales</taxon>
        <taxon>Desulfovibrionaceae</taxon>
        <taxon>Desulfovibrio</taxon>
    </lineage>
</organism>
<accession>A0A1X7EIS3</accession>
<dbReference type="GO" id="GO:0016887">
    <property type="term" value="F:ATP hydrolysis activity"/>
    <property type="evidence" value="ECO:0007669"/>
    <property type="project" value="InterPro"/>
</dbReference>
<evidence type="ECO:0000313" key="2">
    <source>
        <dbReference type="EMBL" id="SMF34624.1"/>
    </source>
</evidence>
<proteinExistence type="predicted"/>
<dbReference type="Pfam" id="PF13401">
    <property type="entry name" value="AAA_22"/>
    <property type="match status" value="1"/>
</dbReference>
<dbReference type="Proteomes" id="UP000192906">
    <property type="component" value="Unassembled WGS sequence"/>
</dbReference>
<dbReference type="InterPro" id="IPR049945">
    <property type="entry name" value="AAA_22"/>
</dbReference>
<dbReference type="EMBL" id="FWZU01000005">
    <property type="protein sequence ID" value="SMF34624.1"/>
    <property type="molecule type" value="Genomic_DNA"/>
</dbReference>
<dbReference type="Gene3D" id="6.10.20.30">
    <property type="match status" value="1"/>
</dbReference>
<evidence type="ECO:0000313" key="3">
    <source>
        <dbReference type="Proteomes" id="UP000192906"/>
    </source>
</evidence>
<evidence type="ECO:0000259" key="1">
    <source>
        <dbReference type="SMART" id="SM00382"/>
    </source>
</evidence>
<keyword evidence="3" id="KW-1185">Reference proteome</keyword>
<dbReference type="CDD" id="cd00009">
    <property type="entry name" value="AAA"/>
    <property type="match status" value="1"/>
</dbReference>
<name>A0A1X7EIS3_9BACT</name>
<dbReference type="OrthoDB" id="5288220at2"/>
<dbReference type="InterPro" id="IPR003593">
    <property type="entry name" value="AAA+_ATPase"/>
</dbReference>
<dbReference type="STRING" id="1519643.SAMN06295933_3018"/>
<dbReference type="SUPFAM" id="SSF52540">
    <property type="entry name" value="P-loop containing nucleoside triphosphate hydrolases"/>
    <property type="match status" value="1"/>
</dbReference>
<dbReference type="InterPro" id="IPR021542">
    <property type="entry name" value="Tn7_TnsC"/>
</dbReference>
<sequence length="556" mass="63011">MALPENMIKAVYIESVIPSYVGNPYIEALPPEMTFEQVKAGLIGKVKFDAQDIFVDGRLRAHMIPALLDDFFQPLSAHISLEQKLSIMIRRGYVGRNLSDGSRNKHMQNGYERILSGDMESFRFNHAISTASSLLLLGCSGSGKTTTLQRILSTYPTVIFHEKYNLTQVVYLKIDCPHDGSLKSLCIHFFRALDKVLHTDYETKYVKKRHSIETLLSLMSHVANQFSLGVLVIDEIQHLSIGRSGGVDMMLNFFVTLVNTIGLPVILVGTPKARPIFENDLRSARRSSGFGALLWEPMENPTPTIDPQTGVPSKTAWRAFTDVLWKYQWLQKRDEVLSDEVRECWYDLSQGVLDIVVKLFVLAQLRAISTRTERITPKLLEKVYEEEFKPVHPMLAALRSKDPERIAQYSDLTLPGIDKKMLELSSAIADVANRDDSPHVIYEGNEQAERLHTLLIGMGCEASRVIPLVKKVFVQSPELSVRELVPTVLDWYESGNYEPEKAKHKRATSVPKKDWNTLDSSDLRFTFSQVDGDGMYTQLKNESLIFDVDSWLQEVI</sequence>
<dbReference type="AlphaFoldDB" id="A0A1X7EIS3"/>
<feature type="domain" description="AAA+ ATPase" evidence="1">
    <location>
        <begin position="130"/>
        <end position="294"/>
    </location>
</feature>
<dbReference type="SMART" id="SM00382">
    <property type="entry name" value="AAA"/>
    <property type="match status" value="1"/>
</dbReference>
<dbReference type="Pfam" id="PF11426">
    <property type="entry name" value="Tn7_TnsC_Int"/>
    <property type="match status" value="1"/>
</dbReference>
<protein>
    <submittedName>
        <fullName evidence="2">Cdc6-related protein, AAA superfamily ATPase</fullName>
    </submittedName>
</protein>
<gene>
    <name evidence="2" type="ORF">SAMN06295933_3018</name>
</gene>
<dbReference type="RefSeq" id="WP_085103693.1">
    <property type="nucleotide sequence ID" value="NZ_FWZU01000005.1"/>
</dbReference>
<dbReference type="Gene3D" id="3.40.50.300">
    <property type="entry name" value="P-loop containing nucleotide triphosphate hydrolases"/>
    <property type="match status" value="1"/>
</dbReference>
<dbReference type="InterPro" id="IPR027417">
    <property type="entry name" value="P-loop_NTPase"/>
</dbReference>
<reference evidence="3" key="1">
    <citation type="submission" date="2017-04" db="EMBL/GenBank/DDBJ databases">
        <authorList>
            <person name="Varghese N."/>
            <person name="Submissions S."/>
        </authorList>
    </citation>
    <scope>NUCLEOTIDE SEQUENCE [LARGE SCALE GENOMIC DNA]</scope>
    <source>
        <strain evidence="3">K3S</strain>
    </source>
</reference>